<gene>
    <name evidence="1" type="ORF">Ciccas_013388</name>
</gene>
<dbReference type="AlphaFoldDB" id="A0ABD2PKU0"/>
<sequence length="136" mass="15736">MDPDENIATKSIKTFKDSFSQLESAISHHSQFCMSLLLKDIDEPERQQFPYVHYVVFETGKNDNCIEYDANWHKVLRTFFAAKGQRSNQGVYKTFQAVTKSNGFSPSEEDDKFNSQFLNVTNIMEIMNLNAFRCVT</sequence>
<name>A0ABD2PKU0_9PLAT</name>
<evidence type="ECO:0000313" key="2">
    <source>
        <dbReference type="Proteomes" id="UP001626550"/>
    </source>
</evidence>
<evidence type="ECO:0000313" key="1">
    <source>
        <dbReference type="EMBL" id="KAL3308085.1"/>
    </source>
</evidence>
<reference evidence="1 2" key="1">
    <citation type="submission" date="2024-11" db="EMBL/GenBank/DDBJ databases">
        <title>Adaptive evolution of stress response genes in parasites aligns with host niche diversity.</title>
        <authorList>
            <person name="Hahn C."/>
            <person name="Resl P."/>
        </authorList>
    </citation>
    <scope>NUCLEOTIDE SEQUENCE [LARGE SCALE GENOMIC DNA]</scope>
    <source>
        <strain evidence="1">EGGRZ-B1_66</strain>
        <tissue evidence="1">Body</tissue>
    </source>
</reference>
<keyword evidence="2" id="KW-1185">Reference proteome</keyword>
<dbReference type="Proteomes" id="UP001626550">
    <property type="component" value="Unassembled WGS sequence"/>
</dbReference>
<feature type="non-terminal residue" evidence="1">
    <location>
        <position position="136"/>
    </location>
</feature>
<protein>
    <submittedName>
        <fullName evidence="1">Uncharacterized protein</fullName>
    </submittedName>
</protein>
<comment type="caution">
    <text evidence="1">The sequence shown here is derived from an EMBL/GenBank/DDBJ whole genome shotgun (WGS) entry which is preliminary data.</text>
</comment>
<organism evidence="1 2">
    <name type="scientific">Cichlidogyrus casuarinus</name>
    <dbReference type="NCBI Taxonomy" id="1844966"/>
    <lineage>
        <taxon>Eukaryota</taxon>
        <taxon>Metazoa</taxon>
        <taxon>Spiralia</taxon>
        <taxon>Lophotrochozoa</taxon>
        <taxon>Platyhelminthes</taxon>
        <taxon>Monogenea</taxon>
        <taxon>Monopisthocotylea</taxon>
        <taxon>Dactylogyridea</taxon>
        <taxon>Ancyrocephalidae</taxon>
        <taxon>Cichlidogyrus</taxon>
    </lineage>
</organism>
<proteinExistence type="predicted"/>
<accession>A0ABD2PKU0</accession>
<dbReference type="EMBL" id="JBJKFK010005910">
    <property type="protein sequence ID" value="KAL3308085.1"/>
    <property type="molecule type" value="Genomic_DNA"/>
</dbReference>